<feature type="compositionally biased region" description="Low complexity" evidence="1">
    <location>
        <begin position="94"/>
        <end position="108"/>
    </location>
</feature>
<reference evidence="2 3" key="1">
    <citation type="journal article" date="2015" name="BMC Genomics">
        <title>Insights from the genome of Ophiocordyceps polyrhachis-furcata to pathogenicity and host specificity in insect fungi.</title>
        <authorList>
            <person name="Wichadakul D."/>
            <person name="Kobmoo N."/>
            <person name="Ingsriswang S."/>
            <person name="Tangphatsornruang S."/>
            <person name="Chantasingh D."/>
            <person name="Luangsa-ard J.J."/>
            <person name="Eurwilaichitr L."/>
        </authorList>
    </citation>
    <scope>NUCLEOTIDE SEQUENCE [LARGE SCALE GENOMIC DNA]</scope>
    <source>
        <strain evidence="2 3">BCC 54312</strain>
    </source>
</reference>
<dbReference type="Proteomes" id="UP000253664">
    <property type="component" value="Unassembled WGS sequence"/>
</dbReference>
<gene>
    <name evidence="2" type="ORF">L249_6432</name>
</gene>
<protein>
    <submittedName>
        <fullName evidence="2">Uncharacterized protein</fullName>
    </submittedName>
</protein>
<dbReference type="OrthoDB" id="4960422at2759"/>
<dbReference type="AlphaFoldDB" id="A0A367LJX4"/>
<comment type="caution">
    <text evidence="2">The sequence shown here is derived from an EMBL/GenBank/DDBJ whole genome shotgun (WGS) entry which is preliminary data.</text>
</comment>
<proteinExistence type="predicted"/>
<feature type="region of interest" description="Disordered" evidence="1">
    <location>
        <begin position="61"/>
        <end position="112"/>
    </location>
</feature>
<evidence type="ECO:0000313" key="3">
    <source>
        <dbReference type="Proteomes" id="UP000253664"/>
    </source>
</evidence>
<keyword evidence="3" id="KW-1185">Reference proteome</keyword>
<evidence type="ECO:0000313" key="2">
    <source>
        <dbReference type="EMBL" id="RCI14677.1"/>
    </source>
</evidence>
<accession>A0A367LJX4</accession>
<evidence type="ECO:0000256" key="1">
    <source>
        <dbReference type="SAM" id="MobiDB-lite"/>
    </source>
</evidence>
<feature type="compositionally biased region" description="Basic residues" evidence="1">
    <location>
        <begin position="76"/>
        <end position="87"/>
    </location>
</feature>
<organism evidence="2 3">
    <name type="scientific">Ophiocordyceps polyrhachis-furcata BCC 54312</name>
    <dbReference type="NCBI Taxonomy" id="1330021"/>
    <lineage>
        <taxon>Eukaryota</taxon>
        <taxon>Fungi</taxon>
        <taxon>Dikarya</taxon>
        <taxon>Ascomycota</taxon>
        <taxon>Pezizomycotina</taxon>
        <taxon>Sordariomycetes</taxon>
        <taxon>Hypocreomycetidae</taxon>
        <taxon>Hypocreales</taxon>
        <taxon>Ophiocordycipitaceae</taxon>
        <taxon>Ophiocordyceps</taxon>
    </lineage>
</organism>
<name>A0A367LJX4_9HYPO</name>
<sequence>MLSSTASTLEAIKKKCNAALRVTFALIIEEIFTIKAETFATFGAFSYADLIDNTKKDAFSANLSRSGTKTQDRGRGRGRGGRGRGRGGRGSQGGRPSSSSPSIIIGPNGRRETNHGFRFIEISKNTTLDPFRAANSGDLLP</sequence>
<dbReference type="EMBL" id="LKCN02000003">
    <property type="protein sequence ID" value="RCI14677.1"/>
    <property type="molecule type" value="Genomic_DNA"/>
</dbReference>